<sequence>IHINFKFTLFPLHMLHLSMAGNGSPFIQPESLVHVKFNAPAEDDPKSRHSKPETTKDDVQKILEAWYKEKKI</sequence>
<feature type="signal peptide" evidence="1">
    <location>
        <begin position="1"/>
        <end position="20"/>
    </location>
</feature>
<keyword evidence="3" id="KW-1185">Reference proteome</keyword>
<evidence type="ECO:0000313" key="2">
    <source>
        <dbReference type="EMBL" id="KAJ3990720.1"/>
    </source>
</evidence>
<evidence type="ECO:0000256" key="1">
    <source>
        <dbReference type="SAM" id="SignalP"/>
    </source>
</evidence>
<protein>
    <submittedName>
        <fullName evidence="2">Uncharacterized protein</fullName>
    </submittedName>
</protein>
<organism evidence="2 3">
    <name type="scientific">Lentinula boryana</name>
    <dbReference type="NCBI Taxonomy" id="40481"/>
    <lineage>
        <taxon>Eukaryota</taxon>
        <taxon>Fungi</taxon>
        <taxon>Dikarya</taxon>
        <taxon>Basidiomycota</taxon>
        <taxon>Agaricomycotina</taxon>
        <taxon>Agaricomycetes</taxon>
        <taxon>Agaricomycetidae</taxon>
        <taxon>Agaricales</taxon>
        <taxon>Marasmiineae</taxon>
        <taxon>Omphalotaceae</taxon>
        <taxon>Lentinula</taxon>
    </lineage>
</organism>
<gene>
    <name evidence="2" type="ORF">F5050DRAFT_1795779</name>
</gene>
<keyword evidence="1" id="KW-0732">Signal</keyword>
<reference evidence="2" key="1">
    <citation type="submission" date="2022-08" db="EMBL/GenBank/DDBJ databases">
        <authorList>
            <consortium name="DOE Joint Genome Institute"/>
            <person name="Min B."/>
            <person name="Riley R."/>
            <person name="Sierra-Patev S."/>
            <person name="Naranjo-Ortiz M."/>
            <person name="Looney B."/>
            <person name="Konkel Z."/>
            <person name="Slot J.C."/>
            <person name="Sakamoto Y."/>
            <person name="Steenwyk J.L."/>
            <person name="Rokas A."/>
            <person name="Carro J."/>
            <person name="Camarero S."/>
            <person name="Ferreira P."/>
            <person name="Molpeceres G."/>
            <person name="Ruiz-Duenas F.J."/>
            <person name="Serrano A."/>
            <person name="Henrissat B."/>
            <person name="Drula E."/>
            <person name="Hughes K.W."/>
            <person name="Mata J.L."/>
            <person name="Ishikawa N.K."/>
            <person name="Vargas-Isla R."/>
            <person name="Ushijima S."/>
            <person name="Smith C.A."/>
            <person name="Ahrendt S."/>
            <person name="Andreopoulos W."/>
            <person name="He G."/>
            <person name="Labutti K."/>
            <person name="Lipzen A."/>
            <person name="Ng V."/>
            <person name="Sandor L."/>
            <person name="Barry K."/>
            <person name="Martinez A.T."/>
            <person name="Xiao Y."/>
            <person name="Gibbons J.G."/>
            <person name="Terashima K."/>
            <person name="Hibbett D.S."/>
            <person name="Grigoriev I.V."/>
        </authorList>
    </citation>
    <scope>NUCLEOTIDE SEQUENCE</scope>
    <source>
        <strain evidence="2">TFB10827</strain>
    </source>
</reference>
<feature type="chain" id="PRO_5047088071" evidence="1">
    <location>
        <begin position="21"/>
        <end position="72"/>
    </location>
</feature>
<evidence type="ECO:0000313" key="3">
    <source>
        <dbReference type="Proteomes" id="UP001163828"/>
    </source>
</evidence>
<accession>A0ABQ8PXA1</accession>
<name>A0ABQ8PXA1_9AGAR</name>
<proteinExistence type="predicted"/>
<feature type="non-terminal residue" evidence="2">
    <location>
        <position position="1"/>
    </location>
</feature>
<dbReference type="Proteomes" id="UP001163828">
    <property type="component" value="Unassembled WGS sequence"/>
</dbReference>
<dbReference type="EMBL" id="MU791589">
    <property type="protein sequence ID" value="KAJ3990720.1"/>
    <property type="molecule type" value="Genomic_DNA"/>
</dbReference>
<feature type="non-terminal residue" evidence="2">
    <location>
        <position position="72"/>
    </location>
</feature>
<comment type="caution">
    <text evidence="2">The sequence shown here is derived from an EMBL/GenBank/DDBJ whole genome shotgun (WGS) entry which is preliminary data.</text>
</comment>